<accession>A0A0P1F605</accession>
<dbReference type="SUPFAM" id="SSF51735">
    <property type="entry name" value="NAD(P)-binding Rossmann-fold domains"/>
    <property type="match status" value="1"/>
</dbReference>
<dbReference type="Pfam" id="PF01370">
    <property type="entry name" value="Epimerase"/>
    <property type="match status" value="1"/>
</dbReference>
<sequence length="303" mass="32838">MKVLVIGGCGFIGSHLVDVLLENGHTVRVFDRQPERFREPLNGVEYQFGNFGDKMAIIEALSGVDAVAHLVSTTFPGTADLDPITDVQDNLVGTLALLDAMVDLGVLRLLFLSSGGTVYGPPQVVPIPETHPLRPINSYGIVKSSIEHYLAMYQRKYGLSAISIRASNPYGPRQAHTGVQGVISTFLARLKAGEPLEIWGDGSVVRDYLHVRDLAEFCSLAIASNKSGAYNVGSGAGVSINEIVSILSKVTGNSISPVFKPGRGVDVARSVLDVTRAQVDFNWFCTIPLEEGIEQYFEWSQQF</sequence>
<dbReference type="AlphaFoldDB" id="A0A0P1F605"/>
<dbReference type="OrthoDB" id="9801785at2"/>
<keyword evidence="2" id="KW-0413">Isomerase</keyword>
<evidence type="ECO:0000313" key="3">
    <source>
        <dbReference type="Proteomes" id="UP000050783"/>
    </source>
</evidence>
<dbReference type="InterPro" id="IPR050177">
    <property type="entry name" value="Lipid_A_modif_metabolic_enz"/>
</dbReference>
<dbReference type="PANTHER" id="PTHR43245:SF13">
    <property type="entry name" value="UDP-D-APIOSE_UDP-D-XYLOSE SYNTHASE 2"/>
    <property type="match status" value="1"/>
</dbReference>
<dbReference type="EMBL" id="CYPU01000071">
    <property type="protein sequence ID" value="CUH49839.1"/>
    <property type="molecule type" value="Genomic_DNA"/>
</dbReference>
<dbReference type="PANTHER" id="PTHR43245">
    <property type="entry name" value="BIFUNCTIONAL POLYMYXIN RESISTANCE PROTEIN ARNA"/>
    <property type="match status" value="1"/>
</dbReference>
<evidence type="ECO:0000313" key="2">
    <source>
        <dbReference type="EMBL" id="CUH49839.1"/>
    </source>
</evidence>
<dbReference type="RefSeq" id="WP_058279193.1">
    <property type="nucleotide sequence ID" value="NZ_CYPU01000071.1"/>
</dbReference>
<dbReference type="Proteomes" id="UP000050783">
    <property type="component" value="Unassembled WGS sequence"/>
</dbReference>
<gene>
    <name evidence="2" type="ORF">RUA4292_04039</name>
</gene>
<evidence type="ECO:0000259" key="1">
    <source>
        <dbReference type="Pfam" id="PF01370"/>
    </source>
</evidence>
<protein>
    <submittedName>
        <fullName evidence="2">UDP-glucose 4-epimerase</fullName>
        <ecNumber evidence="2">5.1.3.2</ecNumber>
    </submittedName>
</protein>
<dbReference type="InterPro" id="IPR036291">
    <property type="entry name" value="NAD(P)-bd_dom_sf"/>
</dbReference>
<dbReference type="EC" id="5.1.3.2" evidence="2"/>
<proteinExistence type="predicted"/>
<dbReference type="GeneID" id="55495172"/>
<organism evidence="2 3">
    <name type="scientific">Ruegeria atlantica</name>
    <dbReference type="NCBI Taxonomy" id="81569"/>
    <lineage>
        <taxon>Bacteria</taxon>
        <taxon>Pseudomonadati</taxon>
        <taxon>Pseudomonadota</taxon>
        <taxon>Alphaproteobacteria</taxon>
        <taxon>Rhodobacterales</taxon>
        <taxon>Roseobacteraceae</taxon>
        <taxon>Ruegeria</taxon>
    </lineage>
</organism>
<dbReference type="Gene3D" id="3.40.50.720">
    <property type="entry name" value="NAD(P)-binding Rossmann-like Domain"/>
    <property type="match status" value="1"/>
</dbReference>
<dbReference type="GO" id="GO:0003978">
    <property type="term" value="F:UDP-glucose 4-epimerase activity"/>
    <property type="evidence" value="ECO:0007669"/>
    <property type="project" value="UniProtKB-EC"/>
</dbReference>
<dbReference type="InterPro" id="IPR001509">
    <property type="entry name" value="Epimerase_deHydtase"/>
</dbReference>
<reference evidence="2 3" key="1">
    <citation type="submission" date="2015-09" db="EMBL/GenBank/DDBJ databases">
        <authorList>
            <consortium name="Swine Surveillance"/>
        </authorList>
    </citation>
    <scope>NUCLEOTIDE SEQUENCE [LARGE SCALE GENOMIC DNA]</scope>
    <source>
        <strain evidence="2 3">CECT 4292</strain>
    </source>
</reference>
<name>A0A0P1F605_9RHOB</name>
<feature type="domain" description="NAD-dependent epimerase/dehydratase" evidence="1">
    <location>
        <begin position="3"/>
        <end position="233"/>
    </location>
</feature>